<dbReference type="Proteomes" id="UP001469553">
    <property type="component" value="Unassembled WGS sequence"/>
</dbReference>
<accession>A0ABV0XVK2</accession>
<keyword evidence="3" id="KW-1185">Reference proteome</keyword>
<evidence type="ECO:0000313" key="3">
    <source>
        <dbReference type="Proteomes" id="UP001469553"/>
    </source>
</evidence>
<feature type="compositionally biased region" description="Polar residues" evidence="1">
    <location>
        <begin position="56"/>
        <end position="76"/>
    </location>
</feature>
<evidence type="ECO:0000313" key="2">
    <source>
        <dbReference type="EMBL" id="MEQ2285523.1"/>
    </source>
</evidence>
<evidence type="ECO:0000256" key="1">
    <source>
        <dbReference type="SAM" id="MobiDB-lite"/>
    </source>
</evidence>
<protein>
    <submittedName>
        <fullName evidence="2">Uncharacterized protein</fullName>
    </submittedName>
</protein>
<proteinExistence type="predicted"/>
<feature type="region of interest" description="Disordered" evidence="1">
    <location>
        <begin position="48"/>
        <end position="76"/>
    </location>
</feature>
<comment type="caution">
    <text evidence="2">The sequence shown here is derived from an EMBL/GenBank/DDBJ whole genome shotgun (WGS) entry which is preliminary data.</text>
</comment>
<organism evidence="2 3">
    <name type="scientific">Ameca splendens</name>
    <dbReference type="NCBI Taxonomy" id="208324"/>
    <lineage>
        <taxon>Eukaryota</taxon>
        <taxon>Metazoa</taxon>
        <taxon>Chordata</taxon>
        <taxon>Craniata</taxon>
        <taxon>Vertebrata</taxon>
        <taxon>Euteleostomi</taxon>
        <taxon>Actinopterygii</taxon>
        <taxon>Neopterygii</taxon>
        <taxon>Teleostei</taxon>
        <taxon>Neoteleostei</taxon>
        <taxon>Acanthomorphata</taxon>
        <taxon>Ovalentaria</taxon>
        <taxon>Atherinomorphae</taxon>
        <taxon>Cyprinodontiformes</taxon>
        <taxon>Goodeidae</taxon>
        <taxon>Ameca</taxon>
    </lineage>
</organism>
<name>A0ABV0XVK2_9TELE</name>
<reference evidence="2 3" key="1">
    <citation type="submission" date="2021-06" db="EMBL/GenBank/DDBJ databases">
        <authorList>
            <person name="Palmer J.M."/>
        </authorList>
    </citation>
    <scope>NUCLEOTIDE SEQUENCE [LARGE SCALE GENOMIC DNA]</scope>
    <source>
        <strain evidence="2 3">AS_MEX2019</strain>
        <tissue evidence="2">Muscle</tissue>
    </source>
</reference>
<dbReference type="EMBL" id="JAHRIP010013710">
    <property type="protein sequence ID" value="MEQ2285523.1"/>
    <property type="molecule type" value="Genomic_DNA"/>
</dbReference>
<gene>
    <name evidence="2" type="ORF">AMECASPLE_032754</name>
</gene>
<sequence>MNGLITIHLTEKETLGFYRICLMRKKSPITLTLSEPTRRLAGPVGIIRTIKPKPSTPSKDNNRLTKGTRNIATETI</sequence>